<evidence type="ECO:0008006" key="5">
    <source>
        <dbReference type="Google" id="ProtNLM"/>
    </source>
</evidence>
<organism evidence="3 4">
    <name type="scientific">Mesorhizobium opportunistum (strain LMG 24607 / HAMBI 3007 / WSM2075)</name>
    <dbReference type="NCBI Taxonomy" id="536019"/>
    <lineage>
        <taxon>Bacteria</taxon>
        <taxon>Pseudomonadati</taxon>
        <taxon>Pseudomonadota</taxon>
        <taxon>Alphaproteobacteria</taxon>
        <taxon>Hyphomicrobiales</taxon>
        <taxon>Phyllobacteriaceae</taxon>
        <taxon>Mesorhizobium</taxon>
    </lineage>
</organism>
<evidence type="ECO:0000313" key="4">
    <source>
        <dbReference type="Proteomes" id="UP000001623"/>
    </source>
</evidence>
<dbReference type="EMBL" id="CP002279">
    <property type="protein sequence ID" value="AEH88035.1"/>
    <property type="molecule type" value="Genomic_DNA"/>
</dbReference>
<feature type="compositionally biased region" description="Basic and acidic residues" evidence="1">
    <location>
        <begin position="45"/>
        <end position="60"/>
    </location>
</feature>
<keyword evidence="2" id="KW-1133">Transmembrane helix</keyword>
<evidence type="ECO:0000313" key="3">
    <source>
        <dbReference type="EMBL" id="AEH88035.1"/>
    </source>
</evidence>
<dbReference type="HOGENOM" id="CLU_962448_0_0_5"/>
<dbReference type="Proteomes" id="UP000001623">
    <property type="component" value="Chromosome"/>
</dbReference>
<feature type="compositionally biased region" description="Basic and acidic residues" evidence="1">
    <location>
        <begin position="70"/>
        <end position="94"/>
    </location>
</feature>
<keyword evidence="2" id="KW-0812">Transmembrane</keyword>
<dbReference type="AlphaFoldDB" id="F7YG04"/>
<protein>
    <recommendedName>
        <fullName evidence="5">Transmembrane protein</fullName>
    </recommendedName>
</protein>
<sequence length="289" mass="32837">MPKGDWFSHLALGLIAGLGLALVYMTSLAFMNGYLVADNPYGPPERHQGNLNKGQRDHGYVEPFGQTTGDDIRKLEARENPDDPKYYQEQDRRAQKSAADASQVMVFLTEVSIMLGLVGAGAIIWTLAVSRESNSISRETAERQLRAYVLPANCTLELAADNDPTAHVRIQNFGQTPAFDVRSWIHIWVEAYPKRVEFPNAPDDLPKGQGVRGPGFHATFRHRRELPIHAWEMERIRTKTAAIYVYGVVEYRDCFGKKRRTKFLKFFYGEYDSTKTDNMHDYMEGNEAD</sequence>
<dbReference type="STRING" id="536019.Mesop_3593"/>
<accession>F7YG04</accession>
<keyword evidence="2" id="KW-0472">Membrane</keyword>
<gene>
    <name evidence="3" type="ordered locus">Mesop_3593</name>
</gene>
<feature type="region of interest" description="Disordered" evidence="1">
    <location>
        <begin position="45"/>
        <end position="94"/>
    </location>
</feature>
<dbReference type="KEGG" id="mop:Mesop_3593"/>
<feature type="transmembrane region" description="Helical" evidence="2">
    <location>
        <begin position="104"/>
        <end position="128"/>
    </location>
</feature>
<name>F7YG04_MESOW</name>
<evidence type="ECO:0000256" key="1">
    <source>
        <dbReference type="SAM" id="MobiDB-lite"/>
    </source>
</evidence>
<feature type="transmembrane region" description="Helical" evidence="2">
    <location>
        <begin position="6"/>
        <end position="25"/>
    </location>
</feature>
<dbReference type="eggNOG" id="ENOG5033CU7">
    <property type="taxonomic scope" value="Bacteria"/>
</dbReference>
<reference evidence="3 4" key="1">
    <citation type="submission" date="2010-10" db="EMBL/GenBank/DDBJ databases">
        <title>Complete sequence of Mesorhizobium opportunistum WSM2075.</title>
        <authorList>
            <consortium name="US DOE Joint Genome Institute"/>
            <person name="Lucas S."/>
            <person name="Copeland A."/>
            <person name="Lapidus A."/>
            <person name="Cheng J.-F."/>
            <person name="Bruce D."/>
            <person name="Goodwin L."/>
            <person name="Pitluck S."/>
            <person name="Chertkov O."/>
            <person name="Misra M."/>
            <person name="Detter J.C."/>
            <person name="Han C."/>
            <person name="Tapia R."/>
            <person name="Land M."/>
            <person name="Hauser L."/>
            <person name="Kyrpides N."/>
            <person name="Ovchinnikova G."/>
            <person name="Mavrommatis K.M."/>
            <person name="Tiwari R.P."/>
            <person name="Howieson J.G."/>
            <person name="O'Hara G.W."/>
            <person name="Nandasena K.G."/>
            <person name="Woyke T."/>
        </authorList>
    </citation>
    <scope>NUCLEOTIDE SEQUENCE [LARGE SCALE GENOMIC DNA]</scope>
    <source>
        <strain evidence="4">LMG 24607 / HAMBI 3007 / WSM2075</strain>
    </source>
</reference>
<proteinExistence type="predicted"/>
<evidence type="ECO:0000256" key="2">
    <source>
        <dbReference type="SAM" id="Phobius"/>
    </source>
</evidence>
<dbReference type="RefSeq" id="WP_013894722.1">
    <property type="nucleotide sequence ID" value="NC_015675.1"/>
</dbReference>